<sequence length="246" mass="24993">MKLLLINPNTTVAVTEKVLGVARQMVEPDTEIVGATGRFGAAYVATRSAYAIAAHAALDAWAQAIDQHGDFDAVLLACFGDPGLDGLRELCDVPVVGMADASIQLAASLGKHFGIVTGGERWGPMLREFVASRGLLDRLASIQTVAPTGGDIARDPEGSLALLAQACRAAADAGADTVILGGAGLAGLGAAIRDQVPVPLIDSTEASVRMTEAVARTKPAAPAHDAPPAVSCIGLSPALARKISGL</sequence>
<comment type="similarity">
    <text evidence="1">Belongs to the HyuE racemase family.</text>
</comment>
<organism evidence="2 3">
    <name type="scientific">Ferrovibrio terrae</name>
    <dbReference type="NCBI Taxonomy" id="2594003"/>
    <lineage>
        <taxon>Bacteria</taxon>
        <taxon>Pseudomonadati</taxon>
        <taxon>Pseudomonadota</taxon>
        <taxon>Alphaproteobacteria</taxon>
        <taxon>Rhodospirillales</taxon>
        <taxon>Rhodospirillaceae</taxon>
        <taxon>Ferrovibrio</taxon>
    </lineage>
</organism>
<evidence type="ECO:0000313" key="2">
    <source>
        <dbReference type="EMBL" id="QDO98356.1"/>
    </source>
</evidence>
<evidence type="ECO:0000256" key="1">
    <source>
        <dbReference type="ARBA" id="ARBA00038414"/>
    </source>
</evidence>
<evidence type="ECO:0000313" key="3">
    <source>
        <dbReference type="Proteomes" id="UP000317496"/>
    </source>
</evidence>
<dbReference type="GO" id="GO:0047661">
    <property type="term" value="F:amino-acid racemase activity"/>
    <property type="evidence" value="ECO:0007669"/>
    <property type="project" value="InterPro"/>
</dbReference>
<reference evidence="2 3" key="1">
    <citation type="submission" date="2019-07" db="EMBL/GenBank/DDBJ databases">
        <title>Genome sequencing for Ferrovibrio sp. K5.</title>
        <authorList>
            <person name="Park S.-J."/>
        </authorList>
    </citation>
    <scope>NUCLEOTIDE SEQUENCE [LARGE SCALE GENOMIC DNA]</scope>
    <source>
        <strain evidence="2 3">K5</strain>
    </source>
</reference>
<accession>A0A516H3K2</accession>
<dbReference type="RefSeq" id="WP_144069337.1">
    <property type="nucleotide sequence ID" value="NZ_CP041636.1"/>
</dbReference>
<dbReference type="OrthoDB" id="9791723at2"/>
<dbReference type="Proteomes" id="UP000317496">
    <property type="component" value="Chromosome"/>
</dbReference>
<keyword evidence="3" id="KW-1185">Reference proteome</keyword>
<proteinExistence type="inferred from homology"/>
<dbReference type="AlphaFoldDB" id="A0A516H3K2"/>
<dbReference type="Gene3D" id="3.40.50.12500">
    <property type="match status" value="1"/>
</dbReference>
<dbReference type="InterPro" id="IPR052186">
    <property type="entry name" value="Hydantoin_racemase-like"/>
</dbReference>
<dbReference type="EMBL" id="CP041636">
    <property type="protein sequence ID" value="QDO98356.1"/>
    <property type="molecule type" value="Genomic_DNA"/>
</dbReference>
<name>A0A516H3K2_9PROT</name>
<dbReference type="InterPro" id="IPR053714">
    <property type="entry name" value="Iso_Racemase_Enz_sf"/>
</dbReference>
<dbReference type="KEGG" id="fer:FNB15_14220"/>
<dbReference type="InterPro" id="IPR015942">
    <property type="entry name" value="Asp/Glu/hydantoin_racemase"/>
</dbReference>
<dbReference type="Pfam" id="PF01177">
    <property type="entry name" value="Asp_Glu_race"/>
    <property type="match status" value="1"/>
</dbReference>
<dbReference type="PANTHER" id="PTHR28047">
    <property type="entry name" value="PROTEIN DCG1"/>
    <property type="match status" value="1"/>
</dbReference>
<protein>
    <submittedName>
        <fullName evidence="2">Asp/Glu racemase</fullName>
    </submittedName>
</protein>
<gene>
    <name evidence="2" type="ORF">FNB15_14220</name>
</gene>
<dbReference type="PANTHER" id="PTHR28047:SF5">
    <property type="entry name" value="PROTEIN DCG1"/>
    <property type="match status" value="1"/>
</dbReference>